<protein>
    <submittedName>
        <fullName evidence="1">Uncharacterized protein</fullName>
    </submittedName>
</protein>
<name>A0ABV9S7Y6_9PSEU</name>
<comment type="caution">
    <text evidence="1">The sequence shown here is derived from an EMBL/GenBank/DDBJ whole genome shotgun (WGS) entry which is preliminary data.</text>
</comment>
<keyword evidence="2" id="KW-1185">Reference proteome</keyword>
<sequence>MLGVVAFGAEEGEGEVDAFDLTFPAFGFRAIAAGEEIGPSSLSRASIVGLT</sequence>
<evidence type="ECO:0000313" key="2">
    <source>
        <dbReference type="Proteomes" id="UP001595859"/>
    </source>
</evidence>
<dbReference type="Proteomes" id="UP001595859">
    <property type="component" value="Unassembled WGS sequence"/>
</dbReference>
<accession>A0ABV9S7Y6</accession>
<dbReference type="EMBL" id="JBHSIS010000014">
    <property type="protein sequence ID" value="MFC4856909.1"/>
    <property type="molecule type" value="Genomic_DNA"/>
</dbReference>
<dbReference type="RefSeq" id="WP_378058900.1">
    <property type="nucleotide sequence ID" value="NZ_JBHSIS010000014.1"/>
</dbReference>
<reference evidence="2" key="1">
    <citation type="journal article" date="2019" name="Int. J. Syst. Evol. Microbiol.">
        <title>The Global Catalogue of Microorganisms (GCM) 10K type strain sequencing project: providing services to taxonomists for standard genome sequencing and annotation.</title>
        <authorList>
            <consortium name="The Broad Institute Genomics Platform"/>
            <consortium name="The Broad Institute Genome Sequencing Center for Infectious Disease"/>
            <person name="Wu L."/>
            <person name="Ma J."/>
        </authorList>
    </citation>
    <scope>NUCLEOTIDE SEQUENCE [LARGE SCALE GENOMIC DNA]</scope>
    <source>
        <strain evidence="2">ZS-22-S1</strain>
    </source>
</reference>
<organism evidence="1 2">
    <name type="scientific">Actinophytocola glycyrrhizae</name>
    <dbReference type="NCBI Taxonomy" id="2044873"/>
    <lineage>
        <taxon>Bacteria</taxon>
        <taxon>Bacillati</taxon>
        <taxon>Actinomycetota</taxon>
        <taxon>Actinomycetes</taxon>
        <taxon>Pseudonocardiales</taxon>
        <taxon>Pseudonocardiaceae</taxon>
    </lineage>
</organism>
<gene>
    <name evidence="1" type="ORF">ACFPCV_25695</name>
</gene>
<evidence type="ECO:0000313" key="1">
    <source>
        <dbReference type="EMBL" id="MFC4856909.1"/>
    </source>
</evidence>
<proteinExistence type="predicted"/>